<evidence type="ECO:0000313" key="9">
    <source>
        <dbReference type="Proteomes" id="UP001220395"/>
    </source>
</evidence>
<feature type="transmembrane region" description="Helical" evidence="6">
    <location>
        <begin position="12"/>
        <end position="30"/>
    </location>
</feature>
<feature type="domain" description="VTT" evidence="7">
    <location>
        <begin position="30"/>
        <end position="161"/>
    </location>
</feature>
<keyword evidence="4 6" id="KW-1133">Transmembrane helix</keyword>
<feature type="transmembrane region" description="Helical" evidence="6">
    <location>
        <begin position="140"/>
        <end position="160"/>
    </location>
</feature>
<dbReference type="PANTHER" id="PTHR42709">
    <property type="entry name" value="ALKALINE PHOSPHATASE LIKE PROTEIN"/>
    <property type="match status" value="1"/>
</dbReference>
<name>A0ABY7TTT6_9SPHN</name>
<protein>
    <submittedName>
        <fullName evidence="8">DedA family protein</fullName>
    </submittedName>
</protein>
<sequence length="198" mass="21930">MNEPIVEWIGQAGYGTIYLLMLIETVFPPIPSELIMSLAGVRAASGSLSLPLVIVAGTAGAMTGNLFWYGLARWLGLERFQTFVRRFGRVLTLDWQSVERADDFFDRYAAWFVCLGRMVPTIRSLVSIPAGLFGMRLLPFLIWSTLGSLGWTSALAIAGYQLGKRAPDVDRYLAPVSLGVVALLAGWYVVRLVTWKPR</sequence>
<dbReference type="PANTHER" id="PTHR42709:SF6">
    <property type="entry name" value="UNDECAPRENYL PHOSPHATE TRANSPORTER A"/>
    <property type="match status" value="1"/>
</dbReference>
<keyword evidence="9" id="KW-1185">Reference proteome</keyword>
<evidence type="ECO:0000256" key="6">
    <source>
        <dbReference type="SAM" id="Phobius"/>
    </source>
</evidence>
<dbReference type="Proteomes" id="UP001220395">
    <property type="component" value="Chromosome"/>
</dbReference>
<dbReference type="InterPro" id="IPR032816">
    <property type="entry name" value="VTT_dom"/>
</dbReference>
<feature type="transmembrane region" description="Helical" evidence="6">
    <location>
        <begin position="50"/>
        <end position="71"/>
    </location>
</feature>
<keyword evidence="3 6" id="KW-0812">Transmembrane</keyword>
<gene>
    <name evidence="8" type="ORF">PQ455_08690</name>
</gene>
<evidence type="ECO:0000256" key="5">
    <source>
        <dbReference type="ARBA" id="ARBA00023136"/>
    </source>
</evidence>
<reference evidence="8 9" key="1">
    <citation type="submission" date="2023-02" db="EMBL/GenBank/DDBJ databases">
        <title>Genome sequence of Sphingomonas naphthae.</title>
        <authorList>
            <person name="Kim S."/>
            <person name="Heo J."/>
            <person name="Kwon S.-W."/>
        </authorList>
    </citation>
    <scope>NUCLEOTIDE SEQUENCE [LARGE SCALE GENOMIC DNA]</scope>
    <source>
        <strain evidence="8 9">KACC 18716</strain>
    </source>
</reference>
<dbReference type="Pfam" id="PF09335">
    <property type="entry name" value="VTT_dom"/>
    <property type="match status" value="1"/>
</dbReference>
<dbReference type="InterPro" id="IPR051311">
    <property type="entry name" value="DedA_domain"/>
</dbReference>
<evidence type="ECO:0000256" key="3">
    <source>
        <dbReference type="ARBA" id="ARBA00022692"/>
    </source>
</evidence>
<organism evidence="8 9">
    <name type="scientific">Sphingomonas naphthae</name>
    <dbReference type="NCBI Taxonomy" id="1813468"/>
    <lineage>
        <taxon>Bacteria</taxon>
        <taxon>Pseudomonadati</taxon>
        <taxon>Pseudomonadota</taxon>
        <taxon>Alphaproteobacteria</taxon>
        <taxon>Sphingomonadales</taxon>
        <taxon>Sphingomonadaceae</taxon>
        <taxon>Sphingomonas</taxon>
    </lineage>
</organism>
<evidence type="ECO:0000259" key="7">
    <source>
        <dbReference type="Pfam" id="PF09335"/>
    </source>
</evidence>
<comment type="subcellular location">
    <subcellularLocation>
        <location evidence="1">Cell membrane</location>
        <topology evidence="1">Multi-pass membrane protein</topology>
    </subcellularLocation>
</comment>
<evidence type="ECO:0000256" key="2">
    <source>
        <dbReference type="ARBA" id="ARBA00022475"/>
    </source>
</evidence>
<evidence type="ECO:0000313" key="8">
    <source>
        <dbReference type="EMBL" id="WCT75279.1"/>
    </source>
</evidence>
<dbReference type="EMBL" id="CP117411">
    <property type="protein sequence ID" value="WCT75279.1"/>
    <property type="molecule type" value="Genomic_DNA"/>
</dbReference>
<evidence type="ECO:0000256" key="1">
    <source>
        <dbReference type="ARBA" id="ARBA00004651"/>
    </source>
</evidence>
<feature type="transmembrane region" description="Helical" evidence="6">
    <location>
        <begin position="172"/>
        <end position="190"/>
    </location>
</feature>
<evidence type="ECO:0000256" key="4">
    <source>
        <dbReference type="ARBA" id="ARBA00022989"/>
    </source>
</evidence>
<keyword evidence="2" id="KW-1003">Cell membrane</keyword>
<keyword evidence="5 6" id="KW-0472">Membrane</keyword>
<proteinExistence type="predicted"/>
<dbReference type="RefSeq" id="WP_273691005.1">
    <property type="nucleotide sequence ID" value="NZ_CP117411.1"/>
</dbReference>
<accession>A0ABY7TTT6</accession>